<evidence type="ECO:0000313" key="5">
    <source>
        <dbReference type="EMBL" id="CAH2098049.1"/>
    </source>
</evidence>
<dbReference type="PANTHER" id="PTHR21308:SF1">
    <property type="entry name" value="PHYTANOYL-COA DIOXYGENASE, PEROXISOMAL"/>
    <property type="match status" value="1"/>
</dbReference>
<dbReference type="SUPFAM" id="SSF51197">
    <property type="entry name" value="Clavaminate synthase-like"/>
    <property type="match status" value="1"/>
</dbReference>
<dbReference type="InterPro" id="IPR047128">
    <property type="entry name" value="PhyH"/>
</dbReference>
<comment type="caution">
    <text evidence="5">The sequence shown here is derived from an EMBL/GenBank/DDBJ whole genome shotgun (WGS) entry which is preliminary data.</text>
</comment>
<organism evidence="5 6">
    <name type="scientific">Euphydryas editha</name>
    <name type="common">Edith's checkerspot</name>
    <dbReference type="NCBI Taxonomy" id="104508"/>
    <lineage>
        <taxon>Eukaryota</taxon>
        <taxon>Metazoa</taxon>
        <taxon>Ecdysozoa</taxon>
        <taxon>Arthropoda</taxon>
        <taxon>Hexapoda</taxon>
        <taxon>Insecta</taxon>
        <taxon>Pterygota</taxon>
        <taxon>Neoptera</taxon>
        <taxon>Endopterygota</taxon>
        <taxon>Lepidoptera</taxon>
        <taxon>Glossata</taxon>
        <taxon>Ditrysia</taxon>
        <taxon>Papilionoidea</taxon>
        <taxon>Nymphalidae</taxon>
        <taxon>Nymphalinae</taxon>
        <taxon>Euphydryas</taxon>
    </lineage>
</organism>
<dbReference type="Proteomes" id="UP001153954">
    <property type="component" value="Unassembled WGS sequence"/>
</dbReference>
<dbReference type="AlphaFoldDB" id="A0AAU9UK33"/>
<sequence length="284" mass="32471">MTELSNTYIVSDEQRRFYDENGYLVIKGLLDFATLYNYKRRFLQICKGTVDRGVIILVKETSLKNKGVTGENLINKLHDIHYDEVFMTYTEHPRVVNVVSQFIGPEIRIMNSMLINKPPGSISHVPHQDLYYFPFRPIDKIIATWTAIDDATLENGCLYVVPKSHKQGILYPHENSIGASRMYHGIKNAVLQEPRVNLEMSPGDTVFFHPLLVHGSGANVSKHHRKCITVHYASEHCEYIDVRGTVQDVIAREIEDEAKRRGLNLSFEEAWQIKSKSVTAPSKL</sequence>
<dbReference type="EC" id="1.14.11.18" evidence="2"/>
<dbReference type="GO" id="GO:0001561">
    <property type="term" value="P:fatty acid alpha-oxidation"/>
    <property type="evidence" value="ECO:0007669"/>
    <property type="project" value="InterPro"/>
</dbReference>
<keyword evidence="6" id="KW-1185">Reference proteome</keyword>
<dbReference type="GO" id="GO:0048244">
    <property type="term" value="F:phytanoyl-CoA dioxygenase activity"/>
    <property type="evidence" value="ECO:0007669"/>
    <property type="project" value="UniProtKB-EC"/>
</dbReference>
<evidence type="ECO:0000256" key="1">
    <source>
        <dbReference type="ARBA" id="ARBA00005830"/>
    </source>
</evidence>
<name>A0AAU9UK33_EUPED</name>
<proteinExistence type="inferred from homology"/>
<protein>
    <recommendedName>
        <fullName evidence="2">phytanoyl-CoA dioxygenase</fullName>
        <ecNumber evidence="2">1.14.11.18</ecNumber>
    </recommendedName>
    <alternativeName>
        <fullName evidence="3">Phytanic acid oxidase</fullName>
    </alternativeName>
    <alternativeName>
        <fullName evidence="4">Phytanoyl-CoA alpha-hydroxylase</fullName>
    </alternativeName>
</protein>
<gene>
    <name evidence="5" type="ORF">EEDITHA_LOCUS13205</name>
</gene>
<dbReference type="InterPro" id="IPR008775">
    <property type="entry name" value="Phytyl_CoA_dOase-like"/>
</dbReference>
<evidence type="ECO:0000256" key="4">
    <source>
        <dbReference type="ARBA" id="ARBA00034924"/>
    </source>
</evidence>
<dbReference type="PANTHER" id="PTHR21308">
    <property type="entry name" value="PHYTANOYL-COA ALPHA-HYDROXYLASE"/>
    <property type="match status" value="1"/>
</dbReference>
<comment type="similarity">
    <text evidence="1">Belongs to the PhyH family.</text>
</comment>
<evidence type="ECO:0000313" key="6">
    <source>
        <dbReference type="Proteomes" id="UP001153954"/>
    </source>
</evidence>
<reference evidence="5" key="1">
    <citation type="submission" date="2022-03" db="EMBL/GenBank/DDBJ databases">
        <authorList>
            <person name="Tunstrom K."/>
        </authorList>
    </citation>
    <scope>NUCLEOTIDE SEQUENCE</scope>
</reference>
<dbReference type="Gene3D" id="2.60.120.620">
    <property type="entry name" value="q2cbj1_9rhob like domain"/>
    <property type="match status" value="1"/>
</dbReference>
<dbReference type="EMBL" id="CAKOGL010000019">
    <property type="protein sequence ID" value="CAH2098049.1"/>
    <property type="molecule type" value="Genomic_DNA"/>
</dbReference>
<dbReference type="Pfam" id="PF05721">
    <property type="entry name" value="PhyH"/>
    <property type="match status" value="1"/>
</dbReference>
<evidence type="ECO:0000256" key="2">
    <source>
        <dbReference type="ARBA" id="ARBA00034809"/>
    </source>
</evidence>
<evidence type="ECO:0000256" key="3">
    <source>
        <dbReference type="ARBA" id="ARBA00034921"/>
    </source>
</evidence>
<accession>A0AAU9UK33</accession>